<feature type="region of interest" description="Disordered" evidence="1">
    <location>
        <begin position="473"/>
        <end position="503"/>
    </location>
</feature>
<dbReference type="GeneID" id="87837773"/>
<accession>A0AAE0H9U7</accession>
<organism evidence="5 6">
    <name type="scientific">Chaetomium fimeti</name>
    <dbReference type="NCBI Taxonomy" id="1854472"/>
    <lineage>
        <taxon>Eukaryota</taxon>
        <taxon>Fungi</taxon>
        <taxon>Dikarya</taxon>
        <taxon>Ascomycota</taxon>
        <taxon>Pezizomycotina</taxon>
        <taxon>Sordariomycetes</taxon>
        <taxon>Sordariomycetidae</taxon>
        <taxon>Sordariales</taxon>
        <taxon>Chaetomiaceae</taxon>
        <taxon>Chaetomium</taxon>
    </lineage>
</organism>
<feature type="region of interest" description="Disordered" evidence="1">
    <location>
        <begin position="389"/>
        <end position="421"/>
    </location>
</feature>
<dbReference type="Gene3D" id="2.120.10.30">
    <property type="entry name" value="TolB, C-terminal domain"/>
    <property type="match status" value="1"/>
</dbReference>
<dbReference type="Proteomes" id="UP001278766">
    <property type="component" value="Unassembled WGS sequence"/>
</dbReference>
<dbReference type="InterPro" id="IPR011041">
    <property type="entry name" value="Quinoprot_gluc/sorb_DH_b-prop"/>
</dbReference>
<evidence type="ECO:0000256" key="2">
    <source>
        <dbReference type="SAM" id="Phobius"/>
    </source>
</evidence>
<feature type="compositionally biased region" description="Gly residues" evidence="1">
    <location>
        <begin position="479"/>
        <end position="488"/>
    </location>
</feature>
<dbReference type="EMBL" id="JAUEPN010000007">
    <property type="protein sequence ID" value="KAK3292630.1"/>
    <property type="molecule type" value="Genomic_DNA"/>
</dbReference>
<feature type="transmembrane region" description="Helical" evidence="2">
    <location>
        <begin position="517"/>
        <end position="536"/>
    </location>
</feature>
<evidence type="ECO:0000313" key="5">
    <source>
        <dbReference type="EMBL" id="KAK3292630.1"/>
    </source>
</evidence>
<evidence type="ECO:0000259" key="4">
    <source>
        <dbReference type="Pfam" id="PF22807"/>
    </source>
</evidence>
<evidence type="ECO:0000256" key="1">
    <source>
        <dbReference type="SAM" id="MobiDB-lite"/>
    </source>
</evidence>
<feature type="domain" description="Pyrroloquinoline quinone-dependent pyranose dehydrogenase beta-propeller" evidence="4">
    <location>
        <begin position="50"/>
        <end position="470"/>
    </location>
</feature>
<evidence type="ECO:0000313" key="6">
    <source>
        <dbReference type="Proteomes" id="UP001278766"/>
    </source>
</evidence>
<dbReference type="SUPFAM" id="SSF50952">
    <property type="entry name" value="Soluble quinoprotein glucose dehydrogenase"/>
    <property type="match status" value="1"/>
</dbReference>
<keyword evidence="3" id="KW-0732">Signal</keyword>
<dbReference type="InterPro" id="IPR054539">
    <property type="entry name" value="Beta-prop_PDH"/>
</dbReference>
<reference evidence="5" key="2">
    <citation type="submission" date="2023-06" db="EMBL/GenBank/DDBJ databases">
        <authorList>
            <consortium name="Lawrence Berkeley National Laboratory"/>
            <person name="Haridas S."/>
            <person name="Hensen N."/>
            <person name="Bonometti L."/>
            <person name="Westerberg I."/>
            <person name="Brannstrom I.O."/>
            <person name="Guillou S."/>
            <person name="Cros-Aarteil S."/>
            <person name="Calhoun S."/>
            <person name="Kuo A."/>
            <person name="Mondo S."/>
            <person name="Pangilinan J."/>
            <person name="Riley R."/>
            <person name="Labutti K."/>
            <person name="Andreopoulos B."/>
            <person name="Lipzen A."/>
            <person name="Chen C."/>
            <person name="Yanf M."/>
            <person name="Daum C."/>
            <person name="Ng V."/>
            <person name="Clum A."/>
            <person name="Steindorff A."/>
            <person name="Ohm R."/>
            <person name="Martin F."/>
            <person name="Silar P."/>
            <person name="Natvig D."/>
            <person name="Lalanne C."/>
            <person name="Gautier V."/>
            <person name="Ament-Velasquez S.L."/>
            <person name="Kruys A."/>
            <person name="Hutchinson M.I."/>
            <person name="Powell A.J."/>
            <person name="Barry K."/>
            <person name="Miller A.N."/>
            <person name="Grigoriev I.V."/>
            <person name="Debuchy R."/>
            <person name="Gladieux P."/>
            <person name="Thoren M.H."/>
            <person name="Johannesson H."/>
        </authorList>
    </citation>
    <scope>NUCLEOTIDE SEQUENCE</scope>
    <source>
        <strain evidence="5">CBS 168.71</strain>
    </source>
</reference>
<feature type="signal peptide" evidence="3">
    <location>
        <begin position="1"/>
        <end position="21"/>
    </location>
</feature>
<keyword evidence="6" id="KW-1185">Reference proteome</keyword>
<keyword evidence="2" id="KW-0812">Transmembrane</keyword>
<dbReference type="AlphaFoldDB" id="A0AAE0H9U7"/>
<name>A0AAE0H9U7_9PEZI</name>
<gene>
    <name evidence="5" type="ORF">B0H64DRAFT_328338</name>
</gene>
<dbReference type="RefSeq" id="XP_062656144.1">
    <property type="nucleotide sequence ID" value="XM_062800825.1"/>
</dbReference>
<evidence type="ECO:0000256" key="3">
    <source>
        <dbReference type="SAM" id="SignalP"/>
    </source>
</evidence>
<keyword evidence="2" id="KW-1133">Transmembrane helix</keyword>
<dbReference type="Pfam" id="PF22807">
    <property type="entry name" value="TrAA12"/>
    <property type="match status" value="1"/>
</dbReference>
<feature type="chain" id="PRO_5042039789" description="Pyrroloquinoline quinone-dependent pyranose dehydrogenase beta-propeller domain-containing protein" evidence="3">
    <location>
        <begin position="22"/>
        <end position="537"/>
    </location>
</feature>
<comment type="caution">
    <text evidence="5">The sequence shown here is derived from an EMBL/GenBank/DDBJ whole genome shotgun (WGS) entry which is preliminary data.</text>
</comment>
<feature type="compositionally biased region" description="Acidic residues" evidence="1">
    <location>
        <begin position="391"/>
        <end position="405"/>
    </location>
</feature>
<dbReference type="InterPro" id="IPR011042">
    <property type="entry name" value="6-blade_b-propeller_TolB-like"/>
</dbReference>
<protein>
    <recommendedName>
        <fullName evidence="4">Pyrroloquinoline quinone-dependent pyranose dehydrogenase beta-propeller domain-containing protein</fullName>
    </recommendedName>
</protein>
<sequence>MTSLVKQAAAAALLLSSSVAAQDVTTLTGTIPTSQPTACATVLTPAYSAPVAAKGWKAQLIATNLTNPRGIKFDSNGGLLVLEARNGLRHLAFDDNGGTCLSVRSSTSVIEDEELNHGLELSEDGRTLYVSTAENVDRYSYDADTMTVSNHARIVANMTNPNPGIAHVTRTLLLSKKEPDLLLVSRGSAENVDPLAADQSTGISHIRAFNISNTTTSSLQRPYSYPEDGLLVGWGLRNSVGVAEHPVTGTIWSVENSADDIHRLDEDIHEENPGEELNYHGLLNDTDSPLSLLGSNYGYPTCFALRNTTDFPSQGDLTVGAQFSLENDATANDTHCGLRTVPPRLTFQAHTAPLDIEFLPGNGSRAFISFHGSWNREHPAGYKLSYVAFGTDDDDGDDDDDDDENGTGAGMPVEAPDSVDPIRDVLTAPDVSRCSERGACFRPVGLAFDAAAQRLFVSSDATGEIWVVMRDGEEEEDGGGGNGGGGGTPTETGGPVESTSTAAAMPGAGYRGAGGEGWVVVVVTAVMVAVGGLGFVA</sequence>
<proteinExistence type="predicted"/>
<keyword evidence="2" id="KW-0472">Membrane</keyword>
<reference evidence="5" key="1">
    <citation type="journal article" date="2023" name="Mol. Phylogenet. Evol.">
        <title>Genome-scale phylogeny and comparative genomics of the fungal order Sordariales.</title>
        <authorList>
            <person name="Hensen N."/>
            <person name="Bonometti L."/>
            <person name="Westerberg I."/>
            <person name="Brannstrom I.O."/>
            <person name="Guillou S."/>
            <person name="Cros-Aarteil S."/>
            <person name="Calhoun S."/>
            <person name="Haridas S."/>
            <person name="Kuo A."/>
            <person name="Mondo S."/>
            <person name="Pangilinan J."/>
            <person name="Riley R."/>
            <person name="LaButti K."/>
            <person name="Andreopoulos B."/>
            <person name="Lipzen A."/>
            <person name="Chen C."/>
            <person name="Yan M."/>
            <person name="Daum C."/>
            <person name="Ng V."/>
            <person name="Clum A."/>
            <person name="Steindorff A."/>
            <person name="Ohm R.A."/>
            <person name="Martin F."/>
            <person name="Silar P."/>
            <person name="Natvig D.O."/>
            <person name="Lalanne C."/>
            <person name="Gautier V."/>
            <person name="Ament-Velasquez S.L."/>
            <person name="Kruys A."/>
            <person name="Hutchinson M.I."/>
            <person name="Powell A.J."/>
            <person name="Barry K."/>
            <person name="Miller A.N."/>
            <person name="Grigoriev I.V."/>
            <person name="Debuchy R."/>
            <person name="Gladieux P."/>
            <person name="Hiltunen Thoren M."/>
            <person name="Johannesson H."/>
        </authorList>
    </citation>
    <scope>NUCLEOTIDE SEQUENCE</scope>
    <source>
        <strain evidence="5">CBS 168.71</strain>
    </source>
</reference>